<name>A0A0F8X870_9ZZZZ</name>
<protein>
    <submittedName>
        <fullName evidence="1">Uncharacterized protein</fullName>
    </submittedName>
</protein>
<evidence type="ECO:0000313" key="1">
    <source>
        <dbReference type="EMBL" id="KKK65008.1"/>
    </source>
</evidence>
<organism evidence="1">
    <name type="scientific">marine sediment metagenome</name>
    <dbReference type="NCBI Taxonomy" id="412755"/>
    <lineage>
        <taxon>unclassified sequences</taxon>
        <taxon>metagenomes</taxon>
        <taxon>ecological metagenomes</taxon>
    </lineage>
</organism>
<accession>A0A0F8X870</accession>
<reference evidence="1" key="1">
    <citation type="journal article" date="2015" name="Nature">
        <title>Complex archaea that bridge the gap between prokaryotes and eukaryotes.</title>
        <authorList>
            <person name="Spang A."/>
            <person name="Saw J.H."/>
            <person name="Jorgensen S.L."/>
            <person name="Zaremba-Niedzwiedzka K."/>
            <person name="Martijn J."/>
            <person name="Lind A.E."/>
            <person name="van Eijk R."/>
            <person name="Schleper C."/>
            <person name="Guy L."/>
            <person name="Ettema T.J."/>
        </authorList>
    </citation>
    <scope>NUCLEOTIDE SEQUENCE</scope>
</reference>
<dbReference type="EMBL" id="LAZR01060763">
    <property type="protein sequence ID" value="KKK65008.1"/>
    <property type="molecule type" value="Genomic_DNA"/>
</dbReference>
<dbReference type="InterPro" id="IPR027417">
    <property type="entry name" value="P-loop_NTPase"/>
</dbReference>
<gene>
    <name evidence="1" type="ORF">LCGC14_2978470</name>
</gene>
<dbReference type="AlphaFoldDB" id="A0A0F8X870"/>
<comment type="caution">
    <text evidence="1">The sequence shown here is derived from an EMBL/GenBank/DDBJ whole genome shotgun (WGS) entry which is preliminary data.</text>
</comment>
<sequence>KIIKEIKRIGNDYPYSIIKESIKKQWNLDSSLRFFINKNCRLRGKITNVIENGIVEIPLVHQGEQNILYKGDYQLIRKVFVFGERRNKDFEIKDTLSHKFYMYRMIVKQEENLEPYMILSENPLEFEEYLIEGMLMDLDDFSDVSKYTRIMKKSHVVFVNNITPAKKIYENHNQLLEELKKLNLNEDSFFQNLFCISEGKQNLYFQHPRYFEKLIAAFCLSTKYDSSPYPLHLLMIGKQGGGKSKVMEALNERMSENIPIVEGSGSTMKSLIPSFRGDMTKPGTLIESNRMAFVDEFFRILMRVDKDDRENTLTHMNPLLEHKKRRFGSGNNFLDGCMTAKLFSVTNPVFGTSNMDYLTHKLDNSFLSS</sequence>
<dbReference type="SUPFAM" id="SSF52540">
    <property type="entry name" value="P-loop containing nucleoside triphosphate hydrolases"/>
    <property type="match status" value="1"/>
</dbReference>
<proteinExistence type="predicted"/>
<feature type="non-terminal residue" evidence="1">
    <location>
        <position position="369"/>
    </location>
</feature>
<feature type="non-terminal residue" evidence="1">
    <location>
        <position position="1"/>
    </location>
</feature>